<evidence type="ECO:0000313" key="4">
    <source>
        <dbReference type="Proteomes" id="UP001603418"/>
    </source>
</evidence>
<keyword evidence="4" id="KW-1185">Reference proteome</keyword>
<proteinExistence type="predicted"/>
<comment type="caution">
    <text evidence="3">The sequence shown here is derived from an EMBL/GenBank/DDBJ whole genome shotgun (WGS) entry which is preliminary data.</text>
</comment>
<gene>
    <name evidence="3" type="ORF">ACF1HC_26975</name>
</gene>
<protein>
    <submittedName>
        <fullName evidence="3">Alpha/beta fold hydrolase</fullName>
    </submittedName>
</protein>
<reference evidence="3 4" key="1">
    <citation type="submission" date="2024-10" db="EMBL/GenBank/DDBJ databases">
        <title>The Natural Products Discovery Center: Release of the First 8490 Sequenced Strains for Exploring Actinobacteria Biosynthetic Diversity.</title>
        <authorList>
            <person name="Kalkreuter E."/>
            <person name="Kautsar S.A."/>
            <person name="Yang D."/>
            <person name="Bader C.D."/>
            <person name="Teijaro C.N."/>
            <person name="Fluegel L."/>
            <person name="Davis C.M."/>
            <person name="Simpson J.R."/>
            <person name="Lauterbach L."/>
            <person name="Steele A.D."/>
            <person name="Gui C."/>
            <person name="Meng S."/>
            <person name="Li G."/>
            <person name="Viehrig K."/>
            <person name="Ye F."/>
            <person name="Su P."/>
            <person name="Kiefer A.F."/>
            <person name="Nichols A."/>
            <person name="Cepeda A.J."/>
            <person name="Yan W."/>
            <person name="Fan B."/>
            <person name="Jiang Y."/>
            <person name="Adhikari A."/>
            <person name="Zheng C.-J."/>
            <person name="Schuster L."/>
            <person name="Cowan T.M."/>
            <person name="Smanski M.J."/>
            <person name="Chevrette M.G."/>
            <person name="De Carvalho L.P.S."/>
            <person name="Shen B."/>
        </authorList>
    </citation>
    <scope>NUCLEOTIDE SEQUENCE [LARGE SCALE GENOMIC DNA]</scope>
    <source>
        <strain evidence="3 4">NPDC013366</strain>
    </source>
</reference>
<dbReference type="Pfam" id="PF00561">
    <property type="entry name" value="Abhydrolase_1"/>
    <property type="match status" value="1"/>
</dbReference>
<accession>A0ABW6Z3C7</accession>
<keyword evidence="3" id="KW-0378">Hydrolase</keyword>
<dbReference type="SUPFAM" id="SSF53474">
    <property type="entry name" value="alpha/beta-Hydrolases"/>
    <property type="match status" value="1"/>
</dbReference>
<feature type="region of interest" description="Disordered" evidence="1">
    <location>
        <begin position="153"/>
        <end position="192"/>
    </location>
</feature>
<organism evidence="3 4">
    <name type="scientific">Streptomyces eurythermus</name>
    <dbReference type="NCBI Taxonomy" id="42237"/>
    <lineage>
        <taxon>Bacteria</taxon>
        <taxon>Bacillati</taxon>
        <taxon>Actinomycetota</taxon>
        <taxon>Actinomycetes</taxon>
        <taxon>Kitasatosporales</taxon>
        <taxon>Streptomycetaceae</taxon>
        <taxon>Streptomyces</taxon>
    </lineage>
</organism>
<dbReference type="InterPro" id="IPR029058">
    <property type="entry name" value="AB_hydrolase_fold"/>
</dbReference>
<evidence type="ECO:0000256" key="1">
    <source>
        <dbReference type="SAM" id="MobiDB-lite"/>
    </source>
</evidence>
<dbReference type="Gene3D" id="3.40.50.1820">
    <property type="entry name" value="alpha/beta hydrolase"/>
    <property type="match status" value="1"/>
</dbReference>
<dbReference type="RefSeq" id="WP_051815452.1">
    <property type="nucleotide sequence ID" value="NZ_JBFACJ010000006.1"/>
</dbReference>
<evidence type="ECO:0000259" key="2">
    <source>
        <dbReference type="Pfam" id="PF00561"/>
    </source>
</evidence>
<dbReference type="Proteomes" id="UP001603418">
    <property type="component" value="Unassembled WGS sequence"/>
</dbReference>
<evidence type="ECO:0000313" key="3">
    <source>
        <dbReference type="EMBL" id="MFF9885206.1"/>
    </source>
</evidence>
<feature type="domain" description="AB hydrolase-1" evidence="2">
    <location>
        <begin position="7"/>
        <end position="70"/>
    </location>
</feature>
<dbReference type="InterPro" id="IPR000073">
    <property type="entry name" value="AB_hydrolase_1"/>
</dbReference>
<dbReference type="EMBL" id="JBICBM010000013">
    <property type="protein sequence ID" value="MFF9885206.1"/>
    <property type="molecule type" value="Genomic_DNA"/>
</dbReference>
<name>A0ABW6Z3C7_9ACTN</name>
<sequence length="224" mass="23173">MIAFGDRGVGASGGSAPDTIEAMARDAVLFTRAPGFGQAGLPGLSMGGFIAQLSAAEEPQLVRRLVLAGAGRAAGRGIDKGTALTLRAILKGSKAIHRWGLQPPADLCGIRQPAMVANGESDRMVPGENTLDLAARLRHPELARTLAFLEARPGARPLVPHPPPPRSGRGQDETDPGEPARPRSDALPPAGGCAAFVRLAGRGSHPFGRFRPAERVGARPASVV</sequence>
<dbReference type="GO" id="GO:0016787">
    <property type="term" value="F:hydrolase activity"/>
    <property type="evidence" value="ECO:0007669"/>
    <property type="project" value="UniProtKB-KW"/>
</dbReference>